<sequence>MEAAASAGAASARLPEPRRIPTPESSPDAFSSSSPSTSPAADLRPVVGEAGGEKGVLLDLDSPWAAPAEVERVLGEAEATDAAAALKISGGKEQGDEDEIRDNQQRQEDELMELEAIYGHDLAVFGNIGGLRYFQICIRYDVTDGIEVYAKLSSANVCAKDEGCSDGTGQSDGSDVFSYKCNFEYLPPLILTCLLTRSYPSPS</sequence>
<protein>
    <submittedName>
        <fullName evidence="2">Uncharacterized protein</fullName>
    </submittedName>
</protein>
<name>A0A2T7CZC5_9POAL</name>
<dbReference type="OrthoDB" id="1431934at2759"/>
<dbReference type="STRING" id="1504633.A0A2T7CZC5"/>
<evidence type="ECO:0000256" key="1">
    <source>
        <dbReference type="SAM" id="MobiDB-lite"/>
    </source>
</evidence>
<dbReference type="InterPro" id="IPR016135">
    <property type="entry name" value="UBQ-conjugating_enzyme/RWD"/>
</dbReference>
<dbReference type="Gramene" id="PUZ48695">
    <property type="protein sequence ID" value="PUZ48695"/>
    <property type="gene ID" value="GQ55_7G267000"/>
</dbReference>
<dbReference type="AlphaFoldDB" id="A0A2T7CZC5"/>
<dbReference type="Gene3D" id="3.10.110.10">
    <property type="entry name" value="Ubiquitin Conjugating Enzyme"/>
    <property type="match status" value="1"/>
</dbReference>
<proteinExistence type="predicted"/>
<dbReference type="Proteomes" id="UP000244336">
    <property type="component" value="Chromosome 7"/>
</dbReference>
<dbReference type="EMBL" id="CM009755">
    <property type="protein sequence ID" value="PUZ48695.1"/>
    <property type="molecule type" value="Genomic_DNA"/>
</dbReference>
<feature type="compositionally biased region" description="Low complexity" evidence="1">
    <location>
        <begin position="25"/>
        <end position="41"/>
    </location>
</feature>
<organism evidence="2 3">
    <name type="scientific">Panicum hallii var. hallii</name>
    <dbReference type="NCBI Taxonomy" id="1504633"/>
    <lineage>
        <taxon>Eukaryota</taxon>
        <taxon>Viridiplantae</taxon>
        <taxon>Streptophyta</taxon>
        <taxon>Embryophyta</taxon>
        <taxon>Tracheophyta</taxon>
        <taxon>Spermatophyta</taxon>
        <taxon>Magnoliopsida</taxon>
        <taxon>Liliopsida</taxon>
        <taxon>Poales</taxon>
        <taxon>Poaceae</taxon>
        <taxon>PACMAD clade</taxon>
        <taxon>Panicoideae</taxon>
        <taxon>Panicodae</taxon>
        <taxon>Paniceae</taxon>
        <taxon>Panicinae</taxon>
        <taxon>Panicum</taxon>
        <taxon>Panicum sect. Panicum</taxon>
    </lineage>
</organism>
<evidence type="ECO:0000313" key="2">
    <source>
        <dbReference type="EMBL" id="PUZ48695.1"/>
    </source>
</evidence>
<accession>A0A2T7CZC5</accession>
<gene>
    <name evidence="2" type="ORF">GQ55_7G267000</name>
</gene>
<keyword evidence="3" id="KW-1185">Reference proteome</keyword>
<feature type="compositionally biased region" description="Low complexity" evidence="1">
    <location>
        <begin position="1"/>
        <end position="12"/>
    </location>
</feature>
<evidence type="ECO:0000313" key="3">
    <source>
        <dbReference type="Proteomes" id="UP000244336"/>
    </source>
</evidence>
<reference evidence="2 3" key="1">
    <citation type="submission" date="2018-04" db="EMBL/GenBank/DDBJ databases">
        <title>WGS assembly of Panicum hallii var. hallii HAL2.</title>
        <authorList>
            <person name="Lovell J."/>
            <person name="Jenkins J."/>
            <person name="Lowry D."/>
            <person name="Mamidi S."/>
            <person name="Sreedasyam A."/>
            <person name="Weng X."/>
            <person name="Barry K."/>
            <person name="Bonette J."/>
            <person name="Campitelli B."/>
            <person name="Daum C."/>
            <person name="Gordon S."/>
            <person name="Gould B."/>
            <person name="Lipzen A."/>
            <person name="MacQueen A."/>
            <person name="Palacio-Mejia J."/>
            <person name="Plott C."/>
            <person name="Shakirov E."/>
            <person name="Shu S."/>
            <person name="Yoshinaga Y."/>
            <person name="Zane M."/>
            <person name="Rokhsar D."/>
            <person name="Grimwood J."/>
            <person name="Schmutz J."/>
            <person name="Juenger T."/>
        </authorList>
    </citation>
    <scope>NUCLEOTIDE SEQUENCE [LARGE SCALE GENOMIC DNA]</scope>
    <source>
        <strain evidence="3">cv. HAL2</strain>
    </source>
</reference>
<feature type="region of interest" description="Disordered" evidence="1">
    <location>
        <begin position="1"/>
        <end position="48"/>
    </location>
</feature>